<evidence type="ECO:0000256" key="7">
    <source>
        <dbReference type="ARBA" id="ARBA00023237"/>
    </source>
</evidence>
<evidence type="ECO:0000313" key="10">
    <source>
        <dbReference type="Proteomes" id="UP000061603"/>
    </source>
</evidence>
<dbReference type="InterPro" id="IPR005017">
    <property type="entry name" value="OMPP1/FadL/TodX"/>
</dbReference>
<sequence length="422" mass="45953">MKMKRLAHLRNSQALILTFLSMLSITASAAGFALQNQNGAGNGNAFAGAAASAEDASTLFFNPAGMTYLPEGHSLSIAGTVLNRSVDFSNAGTTAMPTFALGNSGGDGGGTSLIPAAYYAYTISPRLRIGVGLSPTFGNKTEYDQNFIGRFSGYFAEIKQININPSIAYRLNDTVSLGFGLNYARNEVEFRQMAPVAAATQRIARLEGDDAAWSYNLGAMFQVSPDTRLGLAYRSRLKFHLDGKQDIQGVLNRNIKAELETPDNLSLALHQRLNDRWDLLADVTWTYWSSIKTITATSATTGAPVAALKFNFRDTYRVGLGANYRMNDAWKLRLGTAYDKTPVPNAADRTMTLPDADRTWLSVGARYTLSPQSSLDMGYSHIFFKKVSTERAVALGGPFTQTIRGNFDTSADLLSVQYNHNF</sequence>
<evidence type="ECO:0000256" key="1">
    <source>
        <dbReference type="ARBA" id="ARBA00004571"/>
    </source>
</evidence>
<keyword evidence="3" id="KW-1134">Transmembrane beta strand</keyword>
<dbReference type="GO" id="GO:0009279">
    <property type="term" value="C:cell outer membrane"/>
    <property type="evidence" value="ECO:0007669"/>
    <property type="project" value="UniProtKB-SubCell"/>
</dbReference>
<protein>
    <submittedName>
        <fullName evidence="9">Aromatic hydrocarbon degradation membrane protein</fullName>
    </submittedName>
</protein>
<dbReference type="Pfam" id="PF03349">
    <property type="entry name" value="Toluene_X"/>
    <property type="match status" value="1"/>
</dbReference>
<reference evidence="9 10" key="1">
    <citation type="journal article" date="2015" name="Genome Announc.">
        <title>Complete Genome Sequence of a Novel Bacterium within the Family Rhodocyclaceae That Degrades Polycyclic Aromatic Hydrocarbons.</title>
        <authorList>
            <person name="Singleton D.R."/>
            <person name="Dickey A.N."/>
            <person name="Scholl E.H."/>
            <person name="Wright F.A."/>
            <person name="Aitken M.D."/>
        </authorList>
    </citation>
    <scope>NUCLEOTIDE SEQUENCE [LARGE SCALE GENOMIC DNA]</scope>
    <source>
        <strain evidence="10">PG1-Ca6</strain>
    </source>
</reference>
<dbReference type="Gene3D" id="2.40.160.60">
    <property type="entry name" value="Outer membrane protein transport protein (OMPP1/FadL/TodX)"/>
    <property type="match status" value="1"/>
</dbReference>
<dbReference type="Proteomes" id="UP000061603">
    <property type="component" value="Chromosome"/>
</dbReference>
<evidence type="ECO:0000256" key="8">
    <source>
        <dbReference type="SAM" id="SignalP"/>
    </source>
</evidence>
<dbReference type="EMBL" id="CP010554">
    <property type="protein sequence ID" value="AJP49278.1"/>
    <property type="molecule type" value="Genomic_DNA"/>
</dbReference>
<comment type="subcellular location">
    <subcellularLocation>
        <location evidence="1">Cell outer membrane</location>
        <topology evidence="1">Multi-pass membrane protein</topology>
    </subcellularLocation>
</comment>
<dbReference type="KEGG" id="rbu:PG1C_14210"/>
<evidence type="ECO:0000256" key="3">
    <source>
        <dbReference type="ARBA" id="ARBA00022452"/>
    </source>
</evidence>
<gene>
    <name evidence="9" type="ORF">PG1C_14210</name>
</gene>
<keyword evidence="5 8" id="KW-0732">Signal</keyword>
<comment type="similarity">
    <text evidence="2">Belongs to the OmpP1/FadL family.</text>
</comment>
<accession>A0A0C5JBQ9</accession>
<dbReference type="AlphaFoldDB" id="A0A0C5JBQ9"/>
<feature type="chain" id="PRO_5002178701" evidence="8">
    <location>
        <begin position="30"/>
        <end position="422"/>
    </location>
</feature>
<dbReference type="PANTHER" id="PTHR35093">
    <property type="entry name" value="OUTER MEMBRANE PROTEIN NMB0088-RELATED"/>
    <property type="match status" value="1"/>
</dbReference>
<dbReference type="STRING" id="1565605.PG1C_14210"/>
<proteinExistence type="inferred from homology"/>
<dbReference type="PANTHER" id="PTHR35093:SF8">
    <property type="entry name" value="OUTER MEMBRANE PROTEIN NMB0088-RELATED"/>
    <property type="match status" value="1"/>
</dbReference>
<evidence type="ECO:0000256" key="2">
    <source>
        <dbReference type="ARBA" id="ARBA00008163"/>
    </source>
</evidence>
<evidence type="ECO:0000256" key="4">
    <source>
        <dbReference type="ARBA" id="ARBA00022692"/>
    </source>
</evidence>
<evidence type="ECO:0000313" key="9">
    <source>
        <dbReference type="EMBL" id="AJP49278.1"/>
    </source>
</evidence>
<evidence type="ECO:0000256" key="6">
    <source>
        <dbReference type="ARBA" id="ARBA00023136"/>
    </source>
</evidence>
<keyword evidence="10" id="KW-1185">Reference proteome</keyword>
<dbReference type="SUPFAM" id="SSF56935">
    <property type="entry name" value="Porins"/>
    <property type="match status" value="1"/>
</dbReference>
<dbReference type="HOGENOM" id="CLU_035981_0_0_4"/>
<dbReference type="GO" id="GO:0015483">
    <property type="term" value="F:long-chain fatty acid transporting porin activity"/>
    <property type="evidence" value="ECO:0007669"/>
    <property type="project" value="TreeGrafter"/>
</dbReference>
<dbReference type="PATRIC" id="fig|1565605.3.peg.3009"/>
<organism evidence="9 10">
    <name type="scientific">Rugosibacter aromaticivorans</name>
    <dbReference type="NCBI Taxonomy" id="1565605"/>
    <lineage>
        <taxon>Bacteria</taxon>
        <taxon>Pseudomonadati</taxon>
        <taxon>Pseudomonadota</taxon>
        <taxon>Betaproteobacteria</taxon>
        <taxon>Nitrosomonadales</taxon>
        <taxon>Sterolibacteriaceae</taxon>
        <taxon>Rugosibacter</taxon>
    </lineage>
</organism>
<keyword evidence="7" id="KW-0998">Cell outer membrane</keyword>
<name>A0A0C5JBQ9_9PROT</name>
<keyword evidence="6" id="KW-0472">Membrane</keyword>
<evidence type="ECO:0000256" key="5">
    <source>
        <dbReference type="ARBA" id="ARBA00022729"/>
    </source>
</evidence>
<feature type="signal peptide" evidence="8">
    <location>
        <begin position="1"/>
        <end position="29"/>
    </location>
</feature>
<keyword evidence="4" id="KW-0812">Transmembrane</keyword>